<dbReference type="STRING" id="112901.SAMN04488500_12657"/>
<dbReference type="AlphaFoldDB" id="A0A1W2EMZ9"/>
<dbReference type="Gene3D" id="3.40.50.720">
    <property type="entry name" value="NAD(P)-binding Rossmann-like Domain"/>
    <property type="match status" value="1"/>
</dbReference>
<proteinExistence type="predicted"/>
<organism evidence="2 3">
    <name type="scientific">Sporomusa malonica</name>
    <dbReference type="NCBI Taxonomy" id="112901"/>
    <lineage>
        <taxon>Bacteria</taxon>
        <taxon>Bacillati</taxon>
        <taxon>Bacillota</taxon>
        <taxon>Negativicutes</taxon>
        <taxon>Selenomonadales</taxon>
        <taxon>Sporomusaceae</taxon>
        <taxon>Sporomusa</taxon>
    </lineage>
</organism>
<dbReference type="PANTHER" id="PTHR43238">
    <property type="entry name" value="GDP-L-FUCOSE SYNTHASE"/>
    <property type="match status" value="1"/>
</dbReference>
<feature type="domain" description="NAD-dependent epimerase/dehydratase" evidence="1">
    <location>
        <begin position="3"/>
        <end position="237"/>
    </location>
</feature>
<dbReference type="InterPro" id="IPR036291">
    <property type="entry name" value="NAD(P)-bd_dom_sf"/>
</dbReference>
<name>A0A1W2EMZ9_9FIRM</name>
<dbReference type="Pfam" id="PF01370">
    <property type="entry name" value="Epimerase"/>
    <property type="match status" value="1"/>
</dbReference>
<sequence>MSVLVLGGTGFVGRNVCECLTENQIVYRTISRTMGTDLRNEDSFLTVLRQELPNVIINCAAHVGSLNYVTQQAAKVIVDNSKMILTMYEAAAKICPEALIINPIANCAYPAKADIFLEDRWMDGPVHRSVLSYGATRRFLWEISECFNMQYGMRSISLLVPNMYGPYDSTDPNKAHALNALVSKFVHAEKTRQSSIEIWGTGIAIREWLYAKDFGEIILKILKNPKMIGLSEPVNIAQNYGLSVRELVEIIQQHFNYSGKIVFDETKPDGAPKKVMDDQRFKKVFGDFAFTQFSDGIRKTIDYYRQICL</sequence>
<dbReference type="PANTHER" id="PTHR43238:SF1">
    <property type="entry name" value="GDP-L-FUCOSE SYNTHASE"/>
    <property type="match status" value="1"/>
</dbReference>
<dbReference type="Proteomes" id="UP000192738">
    <property type="component" value="Unassembled WGS sequence"/>
</dbReference>
<reference evidence="2 3" key="1">
    <citation type="submission" date="2017-04" db="EMBL/GenBank/DDBJ databases">
        <authorList>
            <person name="Afonso C.L."/>
            <person name="Miller P.J."/>
            <person name="Scott M.A."/>
            <person name="Spackman E."/>
            <person name="Goraichik I."/>
            <person name="Dimitrov K.M."/>
            <person name="Suarez D.L."/>
            <person name="Swayne D.E."/>
        </authorList>
    </citation>
    <scope>NUCLEOTIDE SEQUENCE [LARGE SCALE GENOMIC DNA]</scope>
    <source>
        <strain evidence="2 3">DSM 5090</strain>
    </source>
</reference>
<protein>
    <submittedName>
        <fullName evidence="2">GDP-L-fucose synthase</fullName>
    </submittedName>
</protein>
<accession>A0A1W2EMZ9</accession>
<dbReference type="GO" id="GO:0050577">
    <property type="term" value="F:GDP-L-fucose synthase activity"/>
    <property type="evidence" value="ECO:0007669"/>
    <property type="project" value="TreeGrafter"/>
</dbReference>
<dbReference type="RefSeq" id="WP_084578029.1">
    <property type="nucleotide sequence ID" value="NZ_CP155572.1"/>
</dbReference>
<keyword evidence="3" id="KW-1185">Reference proteome</keyword>
<gene>
    <name evidence="2" type="ORF">SAMN04488500_12657</name>
</gene>
<dbReference type="OrthoDB" id="9811425at2"/>
<dbReference type="SUPFAM" id="SSF51735">
    <property type="entry name" value="NAD(P)-binding Rossmann-fold domains"/>
    <property type="match status" value="1"/>
</dbReference>
<evidence type="ECO:0000259" key="1">
    <source>
        <dbReference type="Pfam" id="PF01370"/>
    </source>
</evidence>
<evidence type="ECO:0000313" key="2">
    <source>
        <dbReference type="EMBL" id="SMD10902.1"/>
    </source>
</evidence>
<dbReference type="InterPro" id="IPR001509">
    <property type="entry name" value="Epimerase_deHydtase"/>
</dbReference>
<dbReference type="Gene3D" id="3.90.25.10">
    <property type="entry name" value="UDP-galactose 4-epimerase, domain 1"/>
    <property type="match status" value="1"/>
</dbReference>
<dbReference type="EMBL" id="FWXI01000026">
    <property type="protein sequence ID" value="SMD10902.1"/>
    <property type="molecule type" value="Genomic_DNA"/>
</dbReference>
<evidence type="ECO:0000313" key="3">
    <source>
        <dbReference type="Proteomes" id="UP000192738"/>
    </source>
</evidence>